<feature type="transmembrane region" description="Helical" evidence="4">
    <location>
        <begin position="252"/>
        <end position="271"/>
    </location>
</feature>
<dbReference type="SUPFAM" id="SSF49899">
    <property type="entry name" value="Concanavalin A-like lectins/glucanases"/>
    <property type="match status" value="1"/>
</dbReference>
<reference evidence="7" key="1">
    <citation type="submission" date="2025-08" db="UniProtKB">
        <authorList>
            <consortium name="RefSeq"/>
        </authorList>
    </citation>
    <scope>IDENTIFICATION</scope>
</reference>
<dbReference type="OrthoDB" id="6105938at2759"/>
<evidence type="ECO:0000256" key="4">
    <source>
        <dbReference type="SAM" id="Phobius"/>
    </source>
</evidence>
<dbReference type="Gene3D" id="2.60.120.920">
    <property type="match status" value="1"/>
</dbReference>
<accession>A0A6P8EXX7</accession>
<evidence type="ECO:0000313" key="6">
    <source>
        <dbReference type="Proteomes" id="UP000515152"/>
    </source>
</evidence>
<dbReference type="GO" id="GO:0005737">
    <property type="term" value="C:cytoplasm"/>
    <property type="evidence" value="ECO:0007669"/>
    <property type="project" value="UniProtKB-ARBA"/>
</dbReference>
<protein>
    <submittedName>
        <fullName evidence="7">E3 ubiquitin-protein ligase TRIM7-like</fullName>
    </submittedName>
</protein>
<evidence type="ECO:0000256" key="1">
    <source>
        <dbReference type="ARBA" id="ARBA00022723"/>
    </source>
</evidence>
<keyword evidence="2" id="KW-0863">Zinc-finger</keyword>
<keyword evidence="6" id="KW-1185">Reference proteome</keyword>
<dbReference type="PANTHER" id="PTHR25465">
    <property type="entry name" value="B-BOX DOMAIN CONTAINING"/>
    <property type="match status" value="1"/>
</dbReference>
<dbReference type="Pfam" id="PF13765">
    <property type="entry name" value="PRY"/>
    <property type="match status" value="1"/>
</dbReference>
<keyword evidence="4" id="KW-0472">Membrane</keyword>
<gene>
    <name evidence="7" type="primary">LOC116218383</name>
</gene>
<organism evidence="6 7">
    <name type="scientific">Clupea harengus</name>
    <name type="common">Atlantic herring</name>
    <dbReference type="NCBI Taxonomy" id="7950"/>
    <lineage>
        <taxon>Eukaryota</taxon>
        <taxon>Metazoa</taxon>
        <taxon>Chordata</taxon>
        <taxon>Craniata</taxon>
        <taxon>Vertebrata</taxon>
        <taxon>Euteleostomi</taxon>
        <taxon>Actinopterygii</taxon>
        <taxon>Neopterygii</taxon>
        <taxon>Teleostei</taxon>
        <taxon>Clupei</taxon>
        <taxon>Clupeiformes</taxon>
        <taxon>Clupeoidei</taxon>
        <taxon>Clupeidae</taxon>
        <taxon>Clupea</taxon>
    </lineage>
</organism>
<evidence type="ECO:0000256" key="3">
    <source>
        <dbReference type="ARBA" id="ARBA00022833"/>
    </source>
</evidence>
<dbReference type="InterPro" id="IPR001870">
    <property type="entry name" value="B30.2/SPRY"/>
</dbReference>
<dbReference type="PANTHER" id="PTHR25465:SF73">
    <property type="entry name" value="E3 UBIQUITIN_ISG15 LIGASE TRIM25 ISOFORM X1"/>
    <property type="match status" value="1"/>
</dbReference>
<dbReference type="InterPro" id="IPR043136">
    <property type="entry name" value="B30.2/SPRY_sf"/>
</dbReference>
<dbReference type="GO" id="GO:0008270">
    <property type="term" value="F:zinc ion binding"/>
    <property type="evidence" value="ECO:0007669"/>
    <property type="project" value="UniProtKB-KW"/>
</dbReference>
<feature type="transmembrane region" description="Helical" evidence="4">
    <location>
        <begin position="21"/>
        <end position="39"/>
    </location>
</feature>
<dbReference type="InterPro" id="IPR013320">
    <property type="entry name" value="ConA-like_dom_sf"/>
</dbReference>
<sequence>MVKDSERKQQPGKTGSSLNCYVALPSVILFSALALYASWHNEPRYKEQQTENFNPHIPYLNLSRDTASPLVNVSDDLLSAERVKDKLPYPPHPARFLHRPQVLSTQCVSRGSHYWQLEAEGYWDIAVAYESIYRTGNSESSFGMNKESWSLTHKDGKLFAFHDGQKTELSKSLRYQRVAVTVGVQEGTVIFYEDSEFPRDLGRDGGCAPSRGLPQHLSPMQQEEPEIVRHRVRRHPVDNFWNGHEPQEPRDYSTFYAIIITLGLIFIYIFAPPSNSAAVGITLDMDTVNPLLKVNNDHCCPGLSRSALPFTPLPI</sequence>
<dbReference type="PRINTS" id="PR01407">
    <property type="entry name" value="BUTYPHLNCDUF"/>
</dbReference>
<evidence type="ECO:0000256" key="2">
    <source>
        <dbReference type="ARBA" id="ARBA00022771"/>
    </source>
</evidence>
<dbReference type="InterPro" id="IPR006574">
    <property type="entry name" value="PRY"/>
</dbReference>
<dbReference type="Proteomes" id="UP000515152">
    <property type="component" value="Chromosome 22"/>
</dbReference>
<dbReference type="AlphaFoldDB" id="A0A6P8EXX7"/>
<dbReference type="SMART" id="SM00589">
    <property type="entry name" value="PRY"/>
    <property type="match status" value="1"/>
</dbReference>
<feature type="domain" description="B30.2/SPRY" evidence="5">
    <location>
        <begin position="40"/>
        <end position="237"/>
    </location>
</feature>
<evidence type="ECO:0000313" key="7">
    <source>
        <dbReference type="RefSeq" id="XP_031415742.1"/>
    </source>
</evidence>
<dbReference type="InterPro" id="IPR051051">
    <property type="entry name" value="E3_ubiq-ligase_TRIM/RNF"/>
</dbReference>
<keyword evidence="3" id="KW-0862">Zinc</keyword>
<dbReference type="KEGG" id="char:116218383"/>
<keyword evidence="1" id="KW-0479">Metal-binding</keyword>
<name>A0A6P8EXX7_CLUHA</name>
<proteinExistence type="predicted"/>
<dbReference type="InterPro" id="IPR003879">
    <property type="entry name" value="Butyrophylin_SPRY"/>
</dbReference>
<dbReference type="GeneID" id="116218383"/>
<dbReference type="PROSITE" id="PS50188">
    <property type="entry name" value="B302_SPRY"/>
    <property type="match status" value="1"/>
</dbReference>
<evidence type="ECO:0000259" key="5">
    <source>
        <dbReference type="PROSITE" id="PS50188"/>
    </source>
</evidence>
<keyword evidence="4" id="KW-1133">Transmembrane helix</keyword>
<dbReference type="RefSeq" id="XP_031415742.1">
    <property type="nucleotide sequence ID" value="XM_031559882.1"/>
</dbReference>
<keyword evidence="4" id="KW-0812">Transmembrane</keyword>